<dbReference type="RefSeq" id="WP_099244998.1">
    <property type="nucleotide sequence ID" value="NZ_FXXP01000002.1"/>
</dbReference>
<evidence type="ECO:0000313" key="2">
    <source>
        <dbReference type="EMBL" id="SMX27973.1"/>
    </source>
</evidence>
<protein>
    <submittedName>
        <fullName evidence="2">Uncharacterized protein</fullName>
    </submittedName>
</protein>
<proteinExistence type="predicted"/>
<gene>
    <name evidence="2" type="ORF">TRP8649_02085</name>
</gene>
<feature type="chain" id="PRO_5012759991" evidence="1">
    <location>
        <begin position="23"/>
        <end position="140"/>
    </location>
</feature>
<dbReference type="OrthoDB" id="7849141at2"/>
<organism evidence="2 3">
    <name type="scientific">Pelagimonas phthalicica</name>
    <dbReference type="NCBI Taxonomy" id="1037362"/>
    <lineage>
        <taxon>Bacteria</taxon>
        <taxon>Pseudomonadati</taxon>
        <taxon>Pseudomonadota</taxon>
        <taxon>Alphaproteobacteria</taxon>
        <taxon>Rhodobacterales</taxon>
        <taxon>Roseobacteraceae</taxon>
        <taxon>Pelagimonas</taxon>
    </lineage>
</organism>
<dbReference type="AlphaFoldDB" id="A0A238JC65"/>
<evidence type="ECO:0000313" key="3">
    <source>
        <dbReference type="Proteomes" id="UP000225972"/>
    </source>
</evidence>
<reference evidence="3" key="1">
    <citation type="submission" date="2017-05" db="EMBL/GenBank/DDBJ databases">
        <authorList>
            <person name="Rodrigo-Torres L."/>
            <person name="Arahal R. D."/>
            <person name="Lucena T."/>
        </authorList>
    </citation>
    <scope>NUCLEOTIDE SEQUENCE [LARGE SCALE GENOMIC DNA]</scope>
    <source>
        <strain evidence="3">CECT 8649</strain>
    </source>
</reference>
<accession>A0A238JC65</accession>
<sequence length="140" mass="15575">MKKIISGILLASLGLLSTPVMAKGTAYECKVKDVRSQGYWLPEVLFIGHDPDEDVVVVSDPIILHYNDSQPVGGKLSVDNDKRTTFTWRLKVKTSSGQFARVSYRATYYKKDGTLSISAKPLNYTNRFNGRGTCEVKALK</sequence>
<keyword evidence="3" id="KW-1185">Reference proteome</keyword>
<dbReference type="EMBL" id="FXXP01000002">
    <property type="protein sequence ID" value="SMX27973.1"/>
    <property type="molecule type" value="Genomic_DNA"/>
</dbReference>
<dbReference type="Proteomes" id="UP000225972">
    <property type="component" value="Unassembled WGS sequence"/>
</dbReference>
<name>A0A238JC65_9RHOB</name>
<keyword evidence="1" id="KW-0732">Signal</keyword>
<evidence type="ECO:0000256" key="1">
    <source>
        <dbReference type="SAM" id="SignalP"/>
    </source>
</evidence>
<feature type="signal peptide" evidence="1">
    <location>
        <begin position="1"/>
        <end position="22"/>
    </location>
</feature>